<sequence length="627" mass="65869">MRAMLSLLLVLMLLNLLACDGGVARQDEVPSTISSHSSLAAISLSSSSAFATSSTDSSSQPSVYSSSSQSTASVFEEGDVGFCNTLSAAIETEHDGYLGAGYANTQNAIGYGLSWRLDVEHSGVATLSIRYANGGDAARSALLSINSGVDGQYALNFPATAGWNDWLLETRNIQLQQGVNDITLLANTAAGLANIDSITVKAIGVTGVDCAEAPPASPDGETLAFPGAQGFGRFAVGGRGGEVVHVTNLNDSGPGSLRDAISQPNRIVVFDVGGVINIKERLVFKHNQTIAGQTAPGDGISIYGNGTSFSGASNTIVRYIRFRMGKVGSSGKDTVSIAHGNNIIFDHVSLSWGRDGNFDVNPDSGKVISNITLQDSIIAQGLQTHSTGGLMVANGGASIIRSLYIDNHTRNPKARGVLQFVNNVVYHWRVAGYILGDSAANSGTRYDGAMIGNYFISGPETSGAALKSPSAVYHLYAQDNWYDPDKNGQLDGRLLGQGDYGSVTWHTTPSTDYPQVSALSAAEALDYVIEHAGASKARDEVDQFLISELQSWGSAGATISDERVLGLANVVGNIAGGLALLDTDNDGMPDEWEIERGLNPQNAADAMVDSNQNGWVNIEEYINALVQ</sequence>
<keyword evidence="6" id="KW-0325">Glycoprotein</keyword>
<dbReference type="PROSITE" id="PS00018">
    <property type="entry name" value="EF_HAND_1"/>
    <property type="match status" value="1"/>
</dbReference>
<dbReference type="SUPFAM" id="SSF49785">
    <property type="entry name" value="Galactose-binding domain-like"/>
    <property type="match status" value="1"/>
</dbReference>
<dbReference type="KEGG" id="marq:MARGE09_P2829"/>
<evidence type="ECO:0000256" key="9">
    <source>
        <dbReference type="ARBA" id="ARBA00023316"/>
    </source>
</evidence>
<dbReference type="InterPro" id="IPR005084">
    <property type="entry name" value="CBM6"/>
</dbReference>
<feature type="chain" id="PRO_5042955769" description="Probable pectate lyase C" evidence="12">
    <location>
        <begin position="19"/>
        <end position="627"/>
    </location>
</feature>
<dbReference type="PANTHER" id="PTHR42970">
    <property type="entry name" value="PECTATE LYASE C-RELATED"/>
    <property type="match status" value="1"/>
</dbReference>
<dbReference type="GO" id="GO:0030570">
    <property type="term" value="F:pectate lyase activity"/>
    <property type="evidence" value="ECO:0007669"/>
    <property type="project" value="UniProtKB-EC"/>
</dbReference>
<feature type="domain" description="CBM6" evidence="13">
    <location>
        <begin position="73"/>
        <end position="201"/>
    </location>
</feature>
<evidence type="ECO:0000256" key="11">
    <source>
        <dbReference type="ARBA" id="ARBA00025679"/>
    </source>
</evidence>
<feature type="signal peptide" evidence="12">
    <location>
        <begin position="1"/>
        <end position="18"/>
    </location>
</feature>
<dbReference type="EMBL" id="AP023086">
    <property type="protein sequence ID" value="BCD98628.1"/>
    <property type="molecule type" value="Genomic_DNA"/>
</dbReference>
<keyword evidence="8" id="KW-0119">Carbohydrate metabolism</keyword>
<dbReference type="GO" id="GO:0071555">
    <property type="term" value="P:cell wall organization"/>
    <property type="evidence" value="ECO:0007669"/>
    <property type="project" value="UniProtKB-KW"/>
</dbReference>
<dbReference type="InterPro" id="IPR052063">
    <property type="entry name" value="Polysaccharide_Lyase_1"/>
</dbReference>
<dbReference type="GO" id="GO:0000272">
    <property type="term" value="P:polysaccharide catabolic process"/>
    <property type="evidence" value="ECO:0007669"/>
    <property type="project" value="UniProtKB-KW"/>
</dbReference>
<dbReference type="Gene3D" id="2.60.120.260">
    <property type="entry name" value="Galactose-binding domain-like"/>
    <property type="match status" value="1"/>
</dbReference>
<evidence type="ECO:0000256" key="12">
    <source>
        <dbReference type="SAM" id="SignalP"/>
    </source>
</evidence>
<evidence type="ECO:0000256" key="1">
    <source>
        <dbReference type="ARBA" id="ARBA00000695"/>
    </source>
</evidence>
<dbReference type="AlphaFoldDB" id="A0AAN2BL07"/>
<dbReference type="SUPFAM" id="SSF51126">
    <property type="entry name" value="Pectin lyase-like"/>
    <property type="match status" value="1"/>
</dbReference>
<dbReference type="EC" id="4.2.2.2" evidence="3"/>
<dbReference type="GO" id="GO:0046872">
    <property type="term" value="F:metal ion binding"/>
    <property type="evidence" value="ECO:0007669"/>
    <property type="project" value="UniProtKB-KW"/>
</dbReference>
<evidence type="ECO:0000256" key="3">
    <source>
        <dbReference type="ARBA" id="ARBA00012272"/>
    </source>
</evidence>
<evidence type="ECO:0000256" key="10">
    <source>
        <dbReference type="ARBA" id="ARBA00023326"/>
    </source>
</evidence>
<evidence type="ECO:0000313" key="15">
    <source>
        <dbReference type="Proteomes" id="UP001320119"/>
    </source>
</evidence>
<keyword evidence="5" id="KW-0479">Metal-binding</keyword>
<dbReference type="InterPro" id="IPR012334">
    <property type="entry name" value="Pectin_lyas_fold"/>
</dbReference>
<organism evidence="14 15">
    <name type="scientific">Marinagarivorans cellulosilyticus</name>
    <dbReference type="NCBI Taxonomy" id="2721545"/>
    <lineage>
        <taxon>Bacteria</taxon>
        <taxon>Pseudomonadati</taxon>
        <taxon>Pseudomonadota</taxon>
        <taxon>Gammaproteobacteria</taxon>
        <taxon>Cellvibrionales</taxon>
        <taxon>Cellvibrionaceae</taxon>
        <taxon>Marinagarivorans</taxon>
    </lineage>
</organism>
<keyword evidence="15" id="KW-1185">Reference proteome</keyword>
<evidence type="ECO:0000256" key="6">
    <source>
        <dbReference type="ARBA" id="ARBA00023180"/>
    </source>
</evidence>
<protein>
    <recommendedName>
        <fullName evidence="4">Probable pectate lyase C</fullName>
        <ecNumber evidence="3">4.2.2.2</ecNumber>
    </recommendedName>
</protein>
<evidence type="ECO:0000256" key="7">
    <source>
        <dbReference type="ARBA" id="ARBA00023239"/>
    </source>
</evidence>
<gene>
    <name evidence="14" type="ORF">MARGE09_P2829</name>
</gene>
<reference evidence="14 15" key="1">
    <citation type="journal article" date="2022" name="IScience">
        <title>An ultrasensitive nanofiber-based assay for enzymatic hydrolysis and deep-sea microbial degradation of cellulose.</title>
        <authorList>
            <person name="Tsudome M."/>
            <person name="Tachioka M."/>
            <person name="Miyazaki M."/>
            <person name="Uchimura K."/>
            <person name="Tsuda M."/>
            <person name="Takaki Y."/>
            <person name="Deguchi S."/>
        </authorList>
    </citation>
    <scope>NUCLEOTIDE SEQUENCE [LARGE SCALE GENOMIC DNA]</scope>
    <source>
        <strain evidence="14 15">GE09</strain>
    </source>
</reference>
<accession>A0AAN2BL07</accession>
<dbReference type="CDD" id="cd04082">
    <property type="entry name" value="CBM35_pectate_lyase-like"/>
    <property type="match status" value="1"/>
</dbReference>
<evidence type="ECO:0000259" key="13">
    <source>
        <dbReference type="PROSITE" id="PS51175"/>
    </source>
</evidence>
<evidence type="ECO:0000313" key="14">
    <source>
        <dbReference type="EMBL" id="BCD98628.1"/>
    </source>
</evidence>
<dbReference type="PROSITE" id="PS51175">
    <property type="entry name" value="CBM6"/>
    <property type="match status" value="1"/>
</dbReference>
<evidence type="ECO:0000256" key="2">
    <source>
        <dbReference type="ARBA" id="ARBA00010980"/>
    </source>
</evidence>
<keyword evidence="9" id="KW-0961">Cell wall biogenesis/degradation</keyword>
<name>A0AAN2BL07_9GAMM</name>
<dbReference type="Proteomes" id="UP001320119">
    <property type="component" value="Chromosome"/>
</dbReference>
<evidence type="ECO:0000256" key="4">
    <source>
        <dbReference type="ARBA" id="ARBA00016512"/>
    </source>
</evidence>
<keyword evidence="10" id="KW-0624">Polysaccharide degradation</keyword>
<proteinExistence type="inferred from homology"/>
<comment type="catalytic activity">
    <reaction evidence="1">
        <text>Eliminative cleavage of (1-&gt;4)-alpha-D-galacturonan to give oligosaccharides with 4-deoxy-alpha-D-galact-4-enuronosyl groups at their non-reducing ends.</text>
        <dbReference type="EC" id="4.2.2.2"/>
    </reaction>
</comment>
<evidence type="ECO:0000256" key="8">
    <source>
        <dbReference type="ARBA" id="ARBA00023277"/>
    </source>
</evidence>
<keyword evidence="12" id="KW-0732">Signal</keyword>
<evidence type="ECO:0000256" key="5">
    <source>
        <dbReference type="ARBA" id="ARBA00022723"/>
    </source>
</evidence>
<comment type="function">
    <text evidence="11">Pectinolytic enzyme consist of four classes of enzymes: pectin lyase, polygalacturonase, pectin methylesterase and rhamnogalacturonase. Among pectinolytic enzymes, pectin lyase is the most important in depolymerization of pectin, since it cleaves internal glycosidic bonds of highly methylated pectins. Favors pectate, the anion, over pectin, the methyl ester.</text>
</comment>
<dbReference type="Gene3D" id="2.160.20.10">
    <property type="entry name" value="Single-stranded right-handed beta-helix, Pectin lyase-like"/>
    <property type="match status" value="1"/>
</dbReference>
<keyword evidence="7" id="KW-0456">Lyase</keyword>
<dbReference type="InterPro" id="IPR008979">
    <property type="entry name" value="Galactose-bd-like_sf"/>
</dbReference>
<dbReference type="Pfam" id="PF03422">
    <property type="entry name" value="CBM_6"/>
    <property type="match status" value="1"/>
</dbReference>
<comment type="similarity">
    <text evidence="2">Belongs to the polysaccharide lyase 1 family.</text>
</comment>
<dbReference type="InterPro" id="IPR011050">
    <property type="entry name" value="Pectin_lyase_fold/virulence"/>
</dbReference>
<dbReference type="InterPro" id="IPR018247">
    <property type="entry name" value="EF_Hand_1_Ca_BS"/>
</dbReference>
<dbReference type="PANTHER" id="PTHR42970:SF1">
    <property type="entry name" value="PECTATE LYASE C-RELATED"/>
    <property type="match status" value="1"/>
</dbReference>
<dbReference type="GO" id="GO:0030246">
    <property type="term" value="F:carbohydrate binding"/>
    <property type="evidence" value="ECO:0007669"/>
    <property type="project" value="InterPro"/>
</dbReference>